<gene>
    <name evidence="2" type="ORF">U9M48_018656</name>
</gene>
<evidence type="ECO:0000313" key="2">
    <source>
        <dbReference type="EMBL" id="WVZ69943.1"/>
    </source>
</evidence>
<evidence type="ECO:0000256" key="1">
    <source>
        <dbReference type="SAM" id="MobiDB-lite"/>
    </source>
</evidence>
<dbReference type="EMBL" id="CP144748">
    <property type="protein sequence ID" value="WVZ69943.1"/>
    <property type="molecule type" value="Genomic_DNA"/>
</dbReference>
<proteinExistence type="predicted"/>
<dbReference type="Proteomes" id="UP001341281">
    <property type="component" value="Chromosome 04"/>
</dbReference>
<evidence type="ECO:0000313" key="3">
    <source>
        <dbReference type="Proteomes" id="UP001341281"/>
    </source>
</evidence>
<feature type="compositionally biased region" description="Polar residues" evidence="1">
    <location>
        <begin position="26"/>
        <end position="37"/>
    </location>
</feature>
<keyword evidence="3" id="KW-1185">Reference proteome</keyword>
<sequence>MLSLARLAASDRTGFSGVVSSSTSSQRMAGSTSSPRISQMLCRTQQAPSTTGRSCSLTSVRFCRQAQRALSLAKASTATRRRSATFSLKACCVHVRLGCV</sequence>
<feature type="compositionally biased region" description="Low complexity" evidence="1">
    <location>
        <begin position="13"/>
        <end position="25"/>
    </location>
</feature>
<protein>
    <submittedName>
        <fullName evidence="2">Uncharacterized protein</fullName>
    </submittedName>
</protein>
<dbReference type="AlphaFoldDB" id="A0AAQ3WPW8"/>
<reference evidence="2 3" key="1">
    <citation type="submission" date="2024-02" db="EMBL/GenBank/DDBJ databases">
        <title>High-quality chromosome-scale genome assembly of Pensacola bahiagrass (Paspalum notatum Flugge var. saurae).</title>
        <authorList>
            <person name="Vega J.M."/>
            <person name="Podio M."/>
            <person name="Orjuela J."/>
            <person name="Siena L.A."/>
            <person name="Pessino S.C."/>
            <person name="Combes M.C."/>
            <person name="Mariac C."/>
            <person name="Albertini E."/>
            <person name="Pupilli F."/>
            <person name="Ortiz J.P.A."/>
            <person name="Leblanc O."/>
        </authorList>
    </citation>
    <scope>NUCLEOTIDE SEQUENCE [LARGE SCALE GENOMIC DNA]</scope>
    <source>
        <strain evidence="2">R1</strain>
        <tissue evidence="2">Leaf</tissue>
    </source>
</reference>
<name>A0AAQ3WPW8_PASNO</name>
<accession>A0AAQ3WPW8</accession>
<feature type="region of interest" description="Disordered" evidence="1">
    <location>
        <begin position="1"/>
        <end position="37"/>
    </location>
</feature>
<organism evidence="2 3">
    <name type="scientific">Paspalum notatum var. saurae</name>
    <dbReference type="NCBI Taxonomy" id="547442"/>
    <lineage>
        <taxon>Eukaryota</taxon>
        <taxon>Viridiplantae</taxon>
        <taxon>Streptophyta</taxon>
        <taxon>Embryophyta</taxon>
        <taxon>Tracheophyta</taxon>
        <taxon>Spermatophyta</taxon>
        <taxon>Magnoliopsida</taxon>
        <taxon>Liliopsida</taxon>
        <taxon>Poales</taxon>
        <taxon>Poaceae</taxon>
        <taxon>PACMAD clade</taxon>
        <taxon>Panicoideae</taxon>
        <taxon>Andropogonodae</taxon>
        <taxon>Paspaleae</taxon>
        <taxon>Paspalinae</taxon>
        <taxon>Paspalum</taxon>
    </lineage>
</organism>